<organism evidence="2 3">
    <name type="scientific">Macrolepiota fuliginosa MF-IS2</name>
    <dbReference type="NCBI Taxonomy" id="1400762"/>
    <lineage>
        <taxon>Eukaryota</taxon>
        <taxon>Fungi</taxon>
        <taxon>Dikarya</taxon>
        <taxon>Basidiomycota</taxon>
        <taxon>Agaricomycotina</taxon>
        <taxon>Agaricomycetes</taxon>
        <taxon>Agaricomycetidae</taxon>
        <taxon>Agaricales</taxon>
        <taxon>Agaricineae</taxon>
        <taxon>Agaricaceae</taxon>
        <taxon>Macrolepiota</taxon>
    </lineage>
</organism>
<dbReference type="PANTHER" id="PTHR41390:SF1">
    <property type="entry name" value="NADH-UBIQUINONE OXIDOREDUCTASE 213 KDA SUBUNIT"/>
    <property type="match status" value="1"/>
</dbReference>
<gene>
    <name evidence="2" type="ORF">P691DRAFT_654045</name>
</gene>
<sequence>DLFTAAVSATSTGVLGILRGQEHYGVLAGAAALNSGITAAAFFSLREFIVSPILVYTMPTEQYERRRRELGIDTSSPEAENKTSTTPNPQLSSMRGRKVLDSAVSGAATGALLRGWKSGPRAVLPGAITVGTVCTLLQLGYNEFGIQRLKYVSRQHTSETDPQTTPIPQTIILSLMGVRKVSEDEYLARLRLQREHYLLKIKELERKVEEEK</sequence>
<feature type="compositionally biased region" description="Polar residues" evidence="1">
    <location>
        <begin position="73"/>
        <end position="93"/>
    </location>
</feature>
<proteinExistence type="predicted"/>
<dbReference type="EMBL" id="MU151208">
    <property type="protein sequence ID" value="KAF9447262.1"/>
    <property type="molecule type" value="Genomic_DNA"/>
</dbReference>
<accession>A0A9P6C130</accession>
<feature type="non-terminal residue" evidence="2">
    <location>
        <position position="212"/>
    </location>
</feature>
<feature type="region of interest" description="Disordered" evidence="1">
    <location>
        <begin position="72"/>
        <end position="96"/>
    </location>
</feature>
<evidence type="ECO:0000256" key="1">
    <source>
        <dbReference type="SAM" id="MobiDB-lite"/>
    </source>
</evidence>
<dbReference type="PANTHER" id="PTHR41390">
    <property type="entry name" value="CHROMOSOME 7, WHOLE GENOME SHOTGUN SEQUENCE"/>
    <property type="match status" value="1"/>
</dbReference>
<evidence type="ECO:0000313" key="3">
    <source>
        <dbReference type="Proteomes" id="UP000807342"/>
    </source>
</evidence>
<reference evidence="2" key="1">
    <citation type="submission" date="2020-11" db="EMBL/GenBank/DDBJ databases">
        <authorList>
            <consortium name="DOE Joint Genome Institute"/>
            <person name="Ahrendt S."/>
            <person name="Riley R."/>
            <person name="Andreopoulos W."/>
            <person name="Labutti K."/>
            <person name="Pangilinan J."/>
            <person name="Ruiz-Duenas F.J."/>
            <person name="Barrasa J.M."/>
            <person name="Sanchez-Garcia M."/>
            <person name="Camarero S."/>
            <person name="Miyauchi S."/>
            <person name="Serrano A."/>
            <person name="Linde D."/>
            <person name="Babiker R."/>
            <person name="Drula E."/>
            <person name="Ayuso-Fernandez I."/>
            <person name="Pacheco R."/>
            <person name="Padilla G."/>
            <person name="Ferreira P."/>
            <person name="Barriuso J."/>
            <person name="Kellner H."/>
            <person name="Castanera R."/>
            <person name="Alfaro M."/>
            <person name="Ramirez L."/>
            <person name="Pisabarro A.G."/>
            <person name="Kuo A."/>
            <person name="Tritt A."/>
            <person name="Lipzen A."/>
            <person name="He G."/>
            <person name="Yan M."/>
            <person name="Ng V."/>
            <person name="Cullen D."/>
            <person name="Martin F."/>
            <person name="Rosso M.-N."/>
            <person name="Henrissat B."/>
            <person name="Hibbett D."/>
            <person name="Martinez A.T."/>
            <person name="Grigoriev I.V."/>
        </authorList>
    </citation>
    <scope>NUCLEOTIDE SEQUENCE</scope>
    <source>
        <strain evidence="2">MF-IS2</strain>
    </source>
</reference>
<protein>
    <submittedName>
        <fullName evidence="2">Uncharacterized protein</fullName>
    </submittedName>
</protein>
<evidence type="ECO:0000313" key="2">
    <source>
        <dbReference type="EMBL" id="KAF9447262.1"/>
    </source>
</evidence>
<comment type="caution">
    <text evidence="2">The sequence shown here is derived from an EMBL/GenBank/DDBJ whole genome shotgun (WGS) entry which is preliminary data.</text>
</comment>
<keyword evidence="3" id="KW-1185">Reference proteome</keyword>
<dbReference type="Proteomes" id="UP000807342">
    <property type="component" value="Unassembled WGS sequence"/>
</dbReference>
<dbReference type="OrthoDB" id="3366659at2759"/>
<name>A0A9P6C130_9AGAR</name>
<dbReference type="AlphaFoldDB" id="A0A9P6C130"/>
<feature type="non-terminal residue" evidence="2">
    <location>
        <position position="1"/>
    </location>
</feature>